<dbReference type="InterPro" id="IPR002220">
    <property type="entry name" value="DapA-like"/>
</dbReference>
<sequence length="311" mass="32154">MTGLTAPELRGVWATVLLPIRPDESIDVERLAVALDHVLGAGVHGVYTNGTAGEFHTLTDAEYDGLHELVAARCSAAGVPFQLGAGHPSGQLSLERIGRAAALGPAAIQVVLPDWLPLGPDEVLAAVERMACAACGVPLVLYNPPYAKTQVTPELFGKLADEVPALIGVKVPGGDDAWYARMADAVGGRLAVFVAGHALASGVARGAAGAYSNVACLSPAGAVRWYAQMTADPPAALAFEERLRGFLDSHIAPLARAGYCDPALDKTLAAIGGWAATGTRVRWPHRSVPEDAVPALRAAAEEAVPELFAPA</sequence>
<dbReference type="Gene3D" id="3.20.20.70">
    <property type="entry name" value="Aldolase class I"/>
    <property type="match status" value="1"/>
</dbReference>
<dbReference type="RefSeq" id="WP_142061674.1">
    <property type="nucleotide sequence ID" value="NZ_VFPA01000005.1"/>
</dbReference>
<dbReference type="EMBL" id="VFPA01000005">
    <property type="protein sequence ID" value="TQM04331.1"/>
    <property type="molecule type" value="Genomic_DNA"/>
</dbReference>
<protein>
    <submittedName>
        <fullName evidence="5">Dihydrodipicolinate synthase/N-acetylneuraminate lyase</fullName>
    </submittedName>
</protein>
<reference evidence="5 6" key="1">
    <citation type="submission" date="2019-06" db="EMBL/GenBank/DDBJ databases">
        <title>Sequencing the genomes of 1000 actinobacteria strains.</title>
        <authorList>
            <person name="Klenk H.-P."/>
        </authorList>
    </citation>
    <scope>NUCLEOTIDE SEQUENCE [LARGE SCALE GENOMIC DNA]</scope>
    <source>
        <strain evidence="5 6">DSM 45301</strain>
    </source>
</reference>
<dbReference type="Proteomes" id="UP000315677">
    <property type="component" value="Unassembled WGS sequence"/>
</dbReference>
<dbReference type="PIRSF" id="PIRSF001365">
    <property type="entry name" value="DHDPS"/>
    <property type="match status" value="1"/>
</dbReference>
<dbReference type="SUPFAM" id="SSF51569">
    <property type="entry name" value="Aldolase"/>
    <property type="match status" value="1"/>
</dbReference>
<comment type="similarity">
    <text evidence="1 3">Belongs to the DapA family.</text>
</comment>
<keyword evidence="2 3" id="KW-0456">Lyase</keyword>
<dbReference type="PANTHER" id="PTHR12128">
    <property type="entry name" value="DIHYDRODIPICOLINATE SYNTHASE"/>
    <property type="match status" value="1"/>
</dbReference>
<feature type="active site" description="Proton donor/acceptor" evidence="4">
    <location>
        <position position="142"/>
    </location>
</feature>
<gene>
    <name evidence="5" type="ORF">FB558_7364</name>
</gene>
<dbReference type="SMART" id="SM01130">
    <property type="entry name" value="DHDPS"/>
    <property type="match status" value="1"/>
</dbReference>
<evidence type="ECO:0000313" key="5">
    <source>
        <dbReference type="EMBL" id="TQM04331.1"/>
    </source>
</evidence>
<evidence type="ECO:0000256" key="1">
    <source>
        <dbReference type="ARBA" id="ARBA00007592"/>
    </source>
</evidence>
<accession>A0A543D4R6</accession>
<evidence type="ECO:0000256" key="2">
    <source>
        <dbReference type="ARBA" id="ARBA00023239"/>
    </source>
</evidence>
<dbReference type="AlphaFoldDB" id="A0A543D4R6"/>
<proteinExistence type="inferred from homology"/>
<evidence type="ECO:0000256" key="4">
    <source>
        <dbReference type="PIRSR" id="PIRSR001365-1"/>
    </source>
</evidence>
<comment type="caution">
    <text evidence="5">The sequence shown here is derived from an EMBL/GenBank/DDBJ whole genome shotgun (WGS) entry which is preliminary data.</text>
</comment>
<dbReference type="OrthoDB" id="9778880at2"/>
<organism evidence="5 6">
    <name type="scientific">Pseudonocardia kunmingensis</name>
    <dbReference type="NCBI Taxonomy" id="630975"/>
    <lineage>
        <taxon>Bacteria</taxon>
        <taxon>Bacillati</taxon>
        <taxon>Actinomycetota</taxon>
        <taxon>Actinomycetes</taxon>
        <taxon>Pseudonocardiales</taxon>
        <taxon>Pseudonocardiaceae</taxon>
        <taxon>Pseudonocardia</taxon>
    </lineage>
</organism>
<dbReference type="Pfam" id="PF00701">
    <property type="entry name" value="DHDPS"/>
    <property type="match status" value="1"/>
</dbReference>
<evidence type="ECO:0000313" key="6">
    <source>
        <dbReference type="Proteomes" id="UP000315677"/>
    </source>
</evidence>
<name>A0A543D4R6_9PSEU</name>
<feature type="active site" description="Schiff-base intermediate with substrate" evidence="4">
    <location>
        <position position="170"/>
    </location>
</feature>
<dbReference type="PANTHER" id="PTHR12128:SF66">
    <property type="entry name" value="4-HYDROXY-2-OXOGLUTARATE ALDOLASE, MITOCHONDRIAL"/>
    <property type="match status" value="1"/>
</dbReference>
<dbReference type="GO" id="GO:0008840">
    <property type="term" value="F:4-hydroxy-tetrahydrodipicolinate synthase activity"/>
    <property type="evidence" value="ECO:0007669"/>
    <property type="project" value="TreeGrafter"/>
</dbReference>
<evidence type="ECO:0000256" key="3">
    <source>
        <dbReference type="PIRNR" id="PIRNR001365"/>
    </source>
</evidence>
<dbReference type="CDD" id="cd00408">
    <property type="entry name" value="DHDPS-like"/>
    <property type="match status" value="1"/>
</dbReference>
<dbReference type="InterPro" id="IPR013785">
    <property type="entry name" value="Aldolase_TIM"/>
</dbReference>
<keyword evidence="6" id="KW-1185">Reference proteome</keyword>